<sequence length="134" mass="14419">MSASPSIVRVAKTAAAVAAAAAARPPLQEYLVVIRDLPHGDRTTVPTAPISLAHQTFAGQILHAPRQDTTNASHRKPAEKPGNVIALRATSREAVHEQLASHPYAQGIWDLNTVRIWPVETVHTSALGSREEEK</sequence>
<keyword evidence="2" id="KW-1185">Reference proteome</keyword>
<evidence type="ECO:0000313" key="1">
    <source>
        <dbReference type="EMBL" id="KAL2851009.1"/>
    </source>
</evidence>
<accession>A0ABR4KGS3</accession>
<reference evidence="1 2" key="1">
    <citation type="submission" date="2024-07" db="EMBL/GenBank/DDBJ databases">
        <title>Section-level genome sequencing and comparative genomics of Aspergillus sections Usti and Cavernicolus.</title>
        <authorList>
            <consortium name="Lawrence Berkeley National Laboratory"/>
            <person name="Nybo J.L."/>
            <person name="Vesth T.C."/>
            <person name="Theobald S."/>
            <person name="Frisvad J.C."/>
            <person name="Larsen T.O."/>
            <person name="Kjaerboelling I."/>
            <person name="Rothschild-Mancinelli K."/>
            <person name="Lyhne E.K."/>
            <person name="Kogle M.E."/>
            <person name="Barry K."/>
            <person name="Clum A."/>
            <person name="Na H."/>
            <person name="Ledsgaard L."/>
            <person name="Lin J."/>
            <person name="Lipzen A."/>
            <person name="Kuo A."/>
            <person name="Riley R."/>
            <person name="Mondo S."/>
            <person name="Labutti K."/>
            <person name="Haridas S."/>
            <person name="Pangalinan J."/>
            <person name="Salamov A.A."/>
            <person name="Simmons B.A."/>
            <person name="Magnuson J.K."/>
            <person name="Chen J."/>
            <person name="Drula E."/>
            <person name="Henrissat B."/>
            <person name="Wiebenga A."/>
            <person name="Lubbers R.J."/>
            <person name="Gomes A.C."/>
            <person name="Makela M.R."/>
            <person name="Stajich J."/>
            <person name="Grigoriev I.V."/>
            <person name="Mortensen U.H."/>
            <person name="De Vries R.P."/>
            <person name="Baker S.E."/>
            <person name="Andersen M.R."/>
        </authorList>
    </citation>
    <scope>NUCLEOTIDE SEQUENCE [LARGE SCALE GENOMIC DNA]</scope>
    <source>
        <strain evidence="1 2">CBS 123904</strain>
    </source>
</reference>
<dbReference type="EMBL" id="JBFXLU010000033">
    <property type="protein sequence ID" value="KAL2851009.1"/>
    <property type="molecule type" value="Genomic_DNA"/>
</dbReference>
<evidence type="ECO:0008006" key="3">
    <source>
        <dbReference type="Google" id="ProtNLM"/>
    </source>
</evidence>
<organism evidence="1 2">
    <name type="scientific">Aspergillus pseudoustus</name>
    <dbReference type="NCBI Taxonomy" id="1810923"/>
    <lineage>
        <taxon>Eukaryota</taxon>
        <taxon>Fungi</taxon>
        <taxon>Dikarya</taxon>
        <taxon>Ascomycota</taxon>
        <taxon>Pezizomycotina</taxon>
        <taxon>Eurotiomycetes</taxon>
        <taxon>Eurotiomycetidae</taxon>
        <taxon>Eurotiales</taxon>
        <taxon>Aspergillaceae</taxon>
        <taxon>Aspergillus</taxon>
        <taxon>Aspergillus subgen. Nidulantes</taxon>
    </lineage>
</organism>
<gene>
    <name evidence="1" type="ORF">BJY01DRAFT_261224</name>
</gene>
<proteinExistence type="predicted"/>
<comment type="caution">
    <text evidence="1">The sequence shown here is derived from an EMBL/GenBank/DDBJ whole genome shotgun (WGS) entry which is preliminary data.</text>
</comment>
<name>A0ABR4KGS3_9EURO</name>
<evidence type="ECO:0000313" key="2">
    <source>
        <dbReference type="Proteomes" id="UP001610446"/>
    </source>
</evidence>
<dbReference type="Proteomes" id="UP001610446">
    <property type="component" value="Unassembled WGS sequence"/>
</dbReference>
<dbReference type="Gene3D" id="3.30.70.1060">
    <property type="entry name" value="Dimeric alpha+beta barrel"/>
    <property type="match status" value="1"/>
</dbReference>
<protein>
    <recommendedName>
        <fullName evidence="3">YCII-related domain-containing protein</fullName>
    </recommendedName>
</protein>